<dbReference type="Proteomes" id="UP000199017">
    <property type="component" value="Unassembled WGS sequence"/>
</dbReference>
<dbReference type="InterPro" id="IPR005240">
    <property type="entry name" value="DUF389"/>
</dbReference>
<dbReference type="EMBL" id="FNDU01000020">
    <property type="protein sequence ID" value="SDJ04698.1"/>
    <property type="molecule type" value="Genomic_DNA"/>
</dbReference>
<dbReference type="NCBIfam" id="TIGR00341">
    <property type="entry name" value="TIGR00341 family protein"/>
    <property type="match status" value="1"/>
</dbReference>
<proteinExistence type="predicted"/>
<dbReference type="PANTHER" id="PTHR20992">
    <property type="entry name" value="AT15442P-RELATED"/>
    <property type="match status" value="1"/>
</dbReference>
<gene>
    <name evidence="2" type="ORF">SAMN05216352_12022</name>
</gene>
<sequence length="334" mass="36897">MTTQLIEVYVPQETFPVIKNAVEKFDIISQWTSYESSDYILVRILVETKHSEEILNYLEQASNQNDKLSALLFSLKTYIPHLEDKKEELEGEDEKSEERDLIRASRHELYSVVLESSKISKSFSWFLLLSALVATAGIVKNSPAIVIGAMMIAPIIGPFSAVAFASVLGDYKLLRQALVSALYGLILPIGVAITFGYFFALPVNSQEFLSRMNIELIDIIAALASGAAGAISFVKRVSEAFVGVMVSVALLPPAVVFGMMVGAAKWEGALTPLLLLLVNTSSIVLSAIVVFWLSGIKPVNWQEIQEAYTSRKFSLLFVLLIILTLFAVIFFIQF</sequence>
<reference evidence="2 3" key="1">
    <citation type="submission" date="2016-10" db="EMBL/GenBank/DDBJ databases">
        <authorList>
            <person name="de Groot N.N."/>
        </authorList>
    </citation>
    <scope>NUCLEOTIDE SEQUENCE [LARGE SCALE GENOMIC DNA]</scope>
    <source>
        <strain evidence="3">P4B,CCM 7963,CECT 7998,DSM 25260,IBRC-M 10614,KCTC 13821</strain>
    </source>
</reference>
<feature type="transmembrane region" description="Helical" evidence="1">
    <location>
        <begin position="145"/>
        <end position="169"/>
    </location>
</feature>
<dbReference type="PANTHER" id="PTHR20992:SF9">
    <property type="entry name" value="AT15442P-RELATED"/>
    <property type="match status" value="1"/>
</dbReference>
<feature type="transmembrane region" description="Helical" evidence="1">
    <location>
        <begin position="181"/>
        <end position="200"/>
    </location>
</feature>
<feature type="transmembrane region" description="Helical" evidence="1">
    <location>
        <begin position="212"/>
        <end position="234"/>
    </location>
</feature>
<keyword evidence="1" id="KW-0472">Membrane</keyword>
<feature type="transmembrane region" description="Helical" evidence="1">
    <location>
        <begin position="273"/>
        <end position="293"/>
    </location>
</feature>
<dbReference type="OrthoDB" id="9790659at2"/>
<keyword evidence="1" id="KW-0812">Transmembrane</keyword>
<organism evidence="2 3">
    <name type="scientific">Alteribacillus bidgolensis</name>
    <dbReference type="NCBI Taxonomy" id="930129"/>
    <lineage>
        <taxon>Bacteria</taxon>
        <taxon>Bacillati</taxon>
        <taxon>Bacillota</taxon>
        <taxon>Bacilli</taxon>
        <taxon>Bacillales</taxon>
        <taxon>Bacillaceae</taxon>
        <taxon>Alteribacillus</taxon>
    </lineage>
</organism>
<keyword evidence="3" id="KW-1185">Reference proteome</keyword>
<dbReference type="STRING" id="930129.SAMN05216352_12022"/>
<keyword evidence="1" id="KW-1133">Transmembrane helix</keyword>
<protein>
    <submittedName>
        <fullName evidence="2">TIGR00341 family protein</fullName>
    </submittedName>
</protein>
<evidence type="ECO:0000313" key="3">
    <source>
        <dbReference type="Proteomes" id="UP000199017"/>
    </source>
</evidence>
<accession>A0A1G8QJ59</accession>
<dbReference type="Pfam" id="PF04087">
    <property type="entry name" value="DUF389"/>
    <property type="match status" value="1"/>
</dbReference>
<dbReference type="RefSeq" id="WP_091587842.1">
    <property type="nucleotide sequence ID" value="NZ_FNDU01000020.1"/>
</dbReference>
<dbReference type="AlphaFoldDB" id="A0A1G8QJ59"/>
<feature type="transmembrane region" description="Helical" evidence="1">
    <location>
        <begin position="241"/>
        <end position="261"/>
    </location>
</feature>
<name>A0A1G8QJ59_9BACI</name>
<evidence type="ECO:0000256" key="1">
    <source>
        <dbReference type="SAM" id="Phobius"/>
    </source>
</evidence>
<feature type="transmembrane region" description="Helical" evidence="1">
    <location>
        <begin position="123"/>
        <end position="139"/>
    </location>
</feature>
<feature type="transmembrane region" description="Helical" evidence="1">
    <location>
        <begin position="313"/>
        <end position="332"/>
    </location>
</feature>
<evidence type="ECO:0000313" key="2">
    <source>
        <dbReference type="EMBL" id="SDJ04698.1"/>
    </source>
</evidence>